<evidence type="ECO:0000313" key="1">
    <source>
        <dbReference type="EMBL" id="KAI0048678.1"/>
    </source>
</evidence>
<comment type="caution">
    <text evidence="1">The sequence shown here is derived from an EMBL/GenBank/DDBJ whole genome shotgun (WGS) entry which is preliminary data.</text>
</comment>
<protein>
    <submittedName>
        <fullName evidence="1">Uncharacterized protein</fullName>
    </submittedName>
</protein>
<sequence>MSSSIDGLPNEVLHDVLGQLDYKGILSFQTTCRQFKTFVDSDLELQYTIKLGSLAMCEGPDARCLNVSERLQRLHAYEVAQATSTIELEELPFVPSLGDDVGDIFISVTTLVSTISEDDGLRVCIQQMPSVARGIQECHWSLWFSDLSYSVAAVDASQDLLVLMAEDAVLRLLTLSTGERHPSTVFETGMPMPWRIAADECEFVEVFGDFCAAKLHRTGSVILYTWNWKTWTGLARIPIHQLEEYNFSRLTFLNDAYIAAVADDLDAILVYGFRSEDDEECMPTKFMLPSIDPRPAATLIPCAGVSGAAHAGYFHPIPSARMLSIHISSLVRSGMSPLDSEEFLLMIPVDTLLAHLSFSCHPNTKAAEVPWSSWGPLGSRLAPVPLGINETIEVGVSAMRLVVGSDTGDHVTVAVADCCPLRVAQARSRGASVDEVVDVGDGLMKTMLPCVVKEVVMPWLARRAACKVIVCEDQLFVLKMQGGILEPSVAKAWASAI</sequence>
<evidence type="ECO:0000313" key="2">
    <source>
        <dbReference type="Proteomes" id="UP000814033"/>
    </source>
</evidence>
<proteinExistence type="predicted"/>
<organism evidence="1 2">
    <name type="scientific">Auriscalpium vulgare</name>
    <dbReference type="NCBI Taxonomy" id="40419"/>
    <lineage>
        <taxon>Eukaryota</taxon>
        <taxon>Fungi</taxon>
        <taxon>Dikarya</taxon>
        <taxon>Basidiomycota</taxon>
        <taxon>Agaricomycotina</taxon>
        <taxon>Agaricomycetes</taxon>
        <taxon>Russulales</taxon>
        <taxon>Auriscalpiaceae</taxon>
        <taxon>Auriscalpium</taxon>
    </lineage>
</organism>
<keyword evidence="2" id="KW-1185">Reference proteome</keyword>
<reference evidence="1" key="1">
    <citation type="submission" date="2021-02" db="EMBL/GenBank/DDBJ databases">
        <authorList>
            <consortium name="DOE Joint Genome Institute"/>
            <person name="Ahrendt S."/>
            <person name="Looney B.P."/>
            <person name="Miyauchi S."/>
            <person name="Morin E."/>
            <person name="Drula E."/>
            <person name="Courty P.E."/>
            <person name="Chicoki N."/>
            <person name="Fauchery L."/>
            <person name="Kohler A."/>
            <person name="Kuo A."/>
            <person name="Labutti K."/>
            <person name="Pangilinan J."/>
            <person name="Lipzen A."/>
            <person name="Riley R."/>
            <person name="Andreopoulos W."/>
            <person name="He G."/>
            <person name="Johnson J."/>
            <person name="Barry K.W."/>
            <person name="Grigoriev I.V."/>
            <person name="Nagy L."/>
            <person name="Hibbett D."/>
            <person name="Henrissat B."/>
            <person name="Matheny P.B."/>
            <person name="Labbe J."/>
            <person name="Martin F."/>
        </authorList>
    </citation>
    <scope>NUCLEOTIDE SEQUENCE</scope>
    <source>
        <strain evidence="1">FP105234-sp</strain>
    </source>
</reference>
<dbReference type="EMBL" id="MU275883">
    <property type="protein sequence ID" value="KAI0048678.1"/>
    <property type="molecule type" value="Genomic_DNA"/>
</dbReference>
<accession>A0ACB8RXQ3</accession>
<dbReference type="Proteomes" id="UP000814033">
    <property type="component" value="Unassembled WGS sequence"/>
</dbReference>
<reference evidence="1" key="2">
    <citation type="journal article" date="2022" name="New Phytol.">
        <title>Evolutionary transition to the ectomycorrhizal habit in the genomes of a hyperdiverse lineage of mushroom-forming fungi.</title>
        <authorList>
            <person name="Looney B."/>
            <person name="Miyauchi S."/>
            <person name="Morin E."/>
            <person name="Drula E."/>
            <person name="Courty P.E."/>
            <person name="Kohler A."/>
            <person name="Kuo A."/>
            <person name="LaButti K."/>
            <person name="Pangilinan J."/>
            <person name="Lipzen A."/>
            <person name="Riley R."/>
            <person name="Andreopoulos W."/>
            <person name="He G."/>
            <person name="Johnson J."/>
            <person name="Nolan M."/>
            <person name="Tritt A."/>
            <person name="Barry K.W."/>
            <person name="Grigoriev I.V."/>
            <person name="Nagy L.G."/>
            <person name="Hibbett D."/>
            <person name="Henrissat B."/>
            <person name="Matheny P.B."/>
            <person name="Labbe J."/>
            <person name="Martin F.M."/>
        </authorList>
    </citation>
    <scope>NUCLEOTIDE SEQUENCE</scope>
    <source>
        <strain evidence="1">FP105234-sp</strain>
    </source>
</reference>
<name>A0ACB8RXQ3_9AGAM</name>
<gene>
    <name evidence="1" type="ORF">FA95DRAFT_1595007</name>
</gene>